<evidence type="ECO:0000256" key="1">
    <source>
        <dbReference type="SAM" id="MobiDB-lite"/>
    </source>
</evidence>
<dbReference type="Proteomes" id="UP000298781">
    <property type="component" value="Chromosome"/>
</dbReference>
<evidence type="ECO:0000313" key="2">
    <source>
        <dbReference type="EMBL" id="QCI67538.1"/>
    </source>
</evidence>
<dbReference type="OrthoDB" id="7850882at2"/>
<dbReference type="EMBL" id="CP039690">
    <property type="protein sequence ID" value="QCI67538.1"/>
    <property type="molecule type" value="Genomic_DNA"/>
</dbReference>
<evidence type="ECO:0000313" key="3">
    <source>
        <dbReference type="Proteomes" id="UP000298781"/>
    </source>
</evidence>
<dbReference type="Pfam" id="PF11064">
    <property type="entry name" value="DUF2865"/>
    <property type="match status" value="1"/>
</dbReference>
<protein>
    <submittedName>
        <fullName evidence="2">DUF2865 domain-containing protein</fullName>
    </submittedName>
</protein>
<proteinExistence type="predicted"/>
<reference evidence="2 3" key="1">
    <citation type="submission" date="2019-04" db="EMBL/GenBank/DDBJ databases">
        <title>Phreatobacter aquaticus sp. nov.</title>
        <authorList>
            <person name="Choi A."/>
        </authorList>
    </citation>
    <scope>NUCLEOTIDE SEQUENCE [LARGE SCALE GENOMIC DNA]</scope>
    <source>
        <strain evidence="2 3">KCTC 52518</strain>
    </source>
</reference>
<accession>A0A4D7BBT1</accession>
<feature type="compositionally biased region" description="Low complexity" evidence="1">
    <location>
        <begin position="421"/>
        <end position="434"/>
    </location>
</feature>
<dbReference type="RefSeq" id="WP_136962968.1">
    <property type="nucleotide sequence ID" value="NZ_CP039690.1"/>
</dbReference>
<keyword evidence="3" id="KW-1185">Reference proteome</keyword>
<dbReference type="InterPro" id="IPR021293">
    <property type="entry name" value="DUF2865"/>
</dbReference>
<dbReference type="KEGG" id="pstg:E8M01_26940"/>
<sequence>MLKVQTVSSEAGVRRSAGIWLATLGVAALMTWPGAAQAQMPAVCQQIQSQLARLDSAPSGGGNRRFAALAGRQRGEIANAQRQYQAAGCGGFFQSGQCAALSQHIGRMQANLAQLDAQGGGGGGGNGPQRARLMAAFDANGCRGGVRQAAAPSRGGFFSDETPERQIYRRAQTPDADRPQAAYQAPGQGGFGGFIEQLFGGGRREPARQDPAMIETPPSDRPLAPLGEDGEQRPRGVGYRAVCVRLCDGAFFPMTSSPRPGSGLDDEEMCQVQCPGTEVALFRMRDDRIENAVSSTGRSYSSLPNALRFRTRFDSACTCRPPNGSWAETFANRVDPTLRSGDQVVSAEQARLLSLPVAQRATVRDEIAAEQRARRDAERQTRTERSRGRDGSLPATIGLDGTVRAPSAPQPPDIRGTGPNAAPAAEPPAATETATDTERRPVRVIGPVLAPRAEAPRLPSGG</sequence>
<gene>
    <name evidence="2" type="ORF">E8M01_26940</name>
</gene>
<dbReference type="AlphaFoldDB" id="A0A4D7BBT1"/>
<feature type="compositionally biased region" description="Basic and acidic residues" evidence="1">
    <location>
        <begin position="366"/>
        <end position="390"/>
    </location>
</feature>
<feature type="region of interest" description="Disordered" evidence="1">
    <location>
        <begin position="366"/>
        <end position="462"/>
    </location>
</feature>
<name>A0A4D7BBT1_9HYPH</name>
<feature type="region of interest" description="Disordered" evidence="1">
    <location>
        <begin position="202"/>
        <end position="232"/>
    </location>
</feature>
<organism evidence="2 3">
    <name type="scientific">Phreatobacter stygius</name>
    <dbReference type="NCBI Taxonomy" id="1940610"/>
    <lineage>
        <taxon>Bacteria</taxon>
        <taxon>Pseudomonadati</taxon>
        <taxon>Pseudomonadota</taxon>
        <taxon>Alphaproteobacteria</taxon>
        <taxon>Hyphomicrobiales</taxon>
        <taxon>Phreatobacteraceae</taxon>
        <taxon>Phreatobacter</taxon>
    </lineage>
</organism>